<evidence type="ECO:0000313" key="4">
    <source>
        <dbReference type="EMBL" id="QDY51618.1"/>
    </source>
</evidence>
<accession>A0A5B8IEI6</accession>
<dbReference type="EMBL" id="MK250085">
    <property type="protein sequence ID" value="QDY51618.1"/>
    <property type="molecule type" value="Genomic_DNA"/>
</dbReference>
<protein>
    <submittedName>
        <fullName evidence="4">HIRAN domain protein</fullName>
    </submittedName>
</protein>
<organism evidence="4">
    <name type="scientific">Mimiviridae sp. ChoanoV1</name>
    <dbReference type="NCBI Taxonomy" id="2596887"/>
    <lineage>
        <taxon>Viruses</taxon>
        <taxon>Varidnaviria</taxon>
        <taxon>Bamfordvirae</taxon>
        <taxon>Nucleocytoviricota</taxon>
        <taxon>Megaviricetes</taxon>
        <taxon>Imitervirales</taxon>
        <taxon>Schizomimiviridae</taxon>
    </lineage>
</organism>
<dbReference type="GO" id="GO:0016818">
    <property type="term" value="F:hydrolase activity, acting on acid anhydrides, in phosphorus-containing anhydrides"/>
    <property type="evidence" value="ECO:0007669"/>
    <property type="project" value="InterPro"/>
</dbReference>
<evidence type="ECO:0000259" key="3">
    <source>
        <dbReference type="SMART" id="SM00910"/>
    </source>
</evidence>
<reference evidence="4" key="1">
    <citation type="submission" date="2018-11" db="EMBL/GenBank/DDBJ databases">
        <title>A distinct lineage of giant viruses engineers rhodopsin photosystems in predatory marine eukaryotes.</title>
        <authorList>
            <person name="Needham D.M."/>
            <person name="Yoshizawa S."/>
            <person name="Hosaka T."/>
            <person name="Poirier C."/>
            <person name="Choi C.-J."/>
            <person name="Hehenberger E."/>
            <person name="Irwin N.A.T."/>
            <person name="Wilken S."/>
            <person name="Yung C.-M."/>
            <person name="Bachy C."/>
            <person name="Kurihara R."/>
            <person name="Nakajima Y."/>
            <person name="Kojima K."/>
            <person name="Kimura-Someya T."/>
            <person name="Leonard G."/>
            <person name="Malmstrom R.R."/>
            <person name="Mende D."/>
            <person name="Olson D.K."/>
            <person name="Sudo Y."/>
            <person name="Sudek S."/>
            <person name="Richards T.A."/>
            <person name="DeLong E.F."/>
            <person name="Keeling P.J."/>
            <person name="Santoro A.E."/>
            <person name="Shirouzu M."/>
            <person name="Iwasaki W."/>
            <person name="Worden A.Z."/>
        </authorList>
    </citation>
    <scope>NUCLEOTIDE SEQUENCE</scope>
</reference>
<evidence type="ECO:0000256" key="2">
    <source>
        <dbReference type="ARBA" id="ARBA00022801"/>
    </source>
</evidence>
<sequence>MENSQITKEKKIGIPQIFKVNGVSFHKEVVDNLRENEELKFEKEHDNKYDKNAIKILNSKGEMIGYVPKKYKIKDTEFILNELVLKKYDKLNTKFKLLVHSIYKWDGPTGLEVRFQKINKLN</sequence>
<dbReference type="Pfam" id="PF08797">
    <property type="entry name" value="HIRAN"/>
    <property type="match status" value="1"/>
</dbReference>
<dbReference type="Gene3D" id="3.30.70.2330">
    <property type="match status" value="1"/>
</dbReference>
<dbReference type="GO" id="GO:0003676">
    <property type="term" value="F:nucleic acid binding"/>
    <property type="evidence" value="ECO:0007669"/>
    <property type="project" value="InterPro"/>
</dbReference>
<dbReference type="SMART" id="SM00910">
    <property type="entry name" value="HIRAN"/>
    <property type="match status" value="1"/>
</dbReference>
<feature type="domain" description="HIRAN" evidence="3">
    <location>
        <begin position="15"/>
        <end position="105"/>
    </location>
</feature>
<dbReference type="InterPro" id="IPR014905">
    <property type="entry name" value="HIRAN"/>
</dbReference>
<keyword evidence="2" id="KW-0378">Hydrolase</keyword>
<name>A0A5B8IEI6_9VIRU</name>
<proteinExistence type="predicted"/>
<evidence type="ECO:0000256" key="1">
    <source>
        <dbReference type="ARBA" id="ARBA00022723"/>
    </source>
</evidence>
<dbReference type="GO" id="GO:0008270">
    <property type="term" value="F:zinc ion binding"/>
    <property type="evidence" value="ECO:0007669"/>
    <property type="project" value="InterPro"/>
</dbReference>
<gene>
    <name evidence="4" type="ORF">1_3</name>
</gene>
<keyword evidence="1" id="KW-0479">Metal-binding</keyword>